<evidence type="ECO:0000313" key="2">
    <source>
        <dbReference type="Proteomes" id="UP000297703"/>
    </source>
</evidence>
<dbReference type="Proteomes" id="UP000297703">
    <property type="component" value="Unassembled WGS sequence"/>
</dbReference>
<dbReference type="EMBL" id="QXTE01000243">
    <property type="protein sequence ID" value="TFK01031.1"/>
    <property type="molecule type" value="Genomic_DNA"/>
</dbReference>
<reference evidence="1 2" key="1">
    <citation type="submission" date="2019-04" db="EMBL/GenBank/DDBJ databases">
        <title>Draft genome of the big-headed turtle Platysternon megacephalum.</title>
        <authorList>
            <person name="Gong S."/>
        </authorList>
    </citation>
    <scope>NUCLEOTIDE SEQUENCE [LARGE SCALE GENOMIC DNA]</scope>
    <source>
        <strain evidence="1">DO16091913</strain>
        <tissue evidence="1">Muscle</tissue>
    </source>
</reference>
<dbReference type="AlphaFoldDB" id="A0A4D9DTN6"/>
<organism evidence="1 2">
    <name type="scientific">Platysternon megacephalum</name>
    <name type="common">big-headed turtle</name>
    <dbReference type="NCBI Taxonomy" id="55544"/>
    <lineage>
        <taxon>Eukaryota</taxon>
        <taxon>Metazoa</taxon>
        <taxon>Chordata</taxon>
        <taxon>Craniata</taxon>
        <taxon>Vertebrata</taxon>
        <taxon>Euteleostomi</taxon>
        <taxon>Archelosauria</taxon>
        <taxon>Testudinata</taxon>
        <taxon>Testudines</taxon>
        <taxon>Cryptodira</taxon>
        <taxon>Durocryptodira</taxon>
        <taxon>Testudinoidea</taxon>
        <taxon>Platysternidae</taxon>
        <taxon>Platysternon</taxon>
    </lineage>
</organism>
<gene>
    <name evidence="1" type="ORF">DR999_PMT16792</name>
</gene>
<evidence type="ECO:0000313" key="1">
    <source>
        <dbReference type="EMBL" id="TFK01031.1"/>
    </source>
</evidence>
<protein>
    <submittedName>
        <fullName evidence="1">T-cell surface protein tactile</fullName>
    </submittedName>
</protein>
<reference evidence="1 2" key="2">
    <citation type="submission" date="2019-04" db="EMBL/GenBank/DDBJ databases">
        <title>The genome sequence of big-headed turtle.</title>
        <authorList>
            <person name="Gong S."/>
        </authorList>
    </citation>
    <scope>NUCLEOTIDE SEQUENCE [LARGE SCALE GENOMIC DNA]</scope>
    <source>
        <strain evidence="1">DO16091913</strain>
        <tissue evidence="1">Muscle</tissue>
    </source>
</reference>
<sequence length="124" mass="14738">MHCDHFYPEYRGVVHRNYSIQCSILDGEMHAGTCYLPRWNFPTYDECDYNRLHFLQISSAYQAPVKLSMWPSGDNNLDKSVYYSKFRTKLRKLVRTSKSKEKWSKAFSSLCIFLTLHYDAFLET</sequence>
<keyword evidence="2" id="KW-1185">Reference proteome</keyword>
<comment type="caution">
    <text evidence="1">The sequence shown here is derived from an EMBL/GenBank/DDBJ whole genome shotgun (WGS) entry which is preliminary data.</text>
</comment>
<proteinExistence type="predicted"/>
<name>A0A4D9DTN6_9SAUR</name>
<accession>A0A4D9DTN6</accession>